<evidence type="ECO:0000313" key="2">
    <source>
        <dbReference type="Ensembl" id="ENSAPEP00000023805.1"/>
    </source>
</evidence>
<dbReference type="STRING" id="161767.ENSAPEP00000023805"/>
<sequence length="262" mass="30867">MSNQRTWKKSSTAGPLFYKQVTDVKEIRSGYLFKSPPQKRLTTETSWKKRYFVLFKTTEQQCHLMYFKSPEEKHHPLGNIDLSRISLLYVSPQHHNRWAWIQKSFKCSPSCVLYIRAANREYFLVGENRSVEWSFAELFYQMWFCFLVCWQEEDYNKRRASAPVNSESVYDYPRSFFESPVYKCVSKHTYVCDSVSGWTGQPKTVCLFHKGDQILAINDLHASSLEEFNMYLSRLLKNEVKVTILRQPGHPPLHSPDCPCTE</sequence>
<dbReference type="SUPFAM" id="SSF50729">
    <property type="entry name" value="PH domain-like"/>
    <property type="match status" value="1"/>
</dbReference>
<dbReference type="InterPro" id="IPR011993">
    <property type="entry name" value="PH-like_dom_sf"/>
</dbReference>
<reference evidence="2" key="3">
    <citation type="submission" date="2025-09" db="UniProtKB">
        <authorList>
            <consortium name="Ensembl"/>
        </authorList>
    </citation>
    <scope>IDENTIFICATION</scope>
</reference>
<dbReference type="PANTHER" id="PTHR47014">
    <property type="entry name" value="PLECKSTRIN HOMOLOGY DOMAIN-CONTAINING FAMILY S MEMBER 1"/>
    <property type="match status" value="1"/>
</dbReference>
<proteinExistence type="predicted"/>
<organism evidence="2 3">
    <name type="scientific">Amphiprion percula</name>
    <name type="common">Orange clownfish</name>
    <name type="synonym">Lutjanus percula</name>
    <dbReference type="NCBI Taxonomy" id="161767"/>
    <lineage>
        <taxon>Eukaryota</taxon>
        <taxon>Metazoa</taxon>
        <taxon>Chordata</taxon>
        <taxon>Craniata</taxon>
        <taxon>Vertebrata</taxon>
        <taxon>Euteleostomi</taxon>
        <taxon>Actinopterygii</taxon>
        <taxon>Neopterygii</taxon>
        <taxon>Teleostei</taxon>
        <taxon>Neoteleostei</taxon>
        <taxon>Acanthomorphata</taxon>
        <taxon>Ovalentaria</taxon>
        <taxon>Pomacentridae</taxon>
        <taxon>Amphiprion</taxon>
    </lineage>
</organism>
<reference evidence="2 3" key="1">
    <citation type="submission" date="2018-03" db="EMBL/GenBank/DDBJ databases">
        <title>Finding Nemo's genes: A chromosome-scale reference assembly of the genome of the orange clownfish Amphiprion percula.</title>
        <authorList>
            <person name="Lehmann R."/>
        </authorList>
    </citation>
    <scope>NUCLEOTIDE SEQUENCE</scope>
</reference>
<name>A0A3P8TDZ9_AMPPE</name>
<dbReference type="OMA" id="WAWIQKS"/>
<reference evidence="2" key="2">
    <citation type="submission" date="2025-08" db="UniProtKB">
        <authorList>
            <consortium name="Ensembl"/>
        </authorList>
    </citation>
    <scope>IDENTIFICATION</scope>
</reference>
<protein>
    <submittedName>
        <fullName evidence="2">Pleckstrin homology domain containing S1, tandem duplicate 4</fullName>
    </submittedName>
</protein>
<keyword evidence="3" id="KW-1185">Reference proteome</keyword>
<dbReference type="SMART" id="SM00233">
    <property type="entry name" value="PH"/>
    <property type="match status" value="1"/>
</dbReference>
<dbReference type="Gene3D" id="2.30.29.30">
    <property type="entry name" value="Pleckstrin-homology domain (PH domain)/Phosphotyrosine-binding domain (PTB)"/>
    <property type="match status" value="1"/>
</dbReference>
<dbReference type="PANTHER" id="PTHR47014:SF1">
    <property type="entry name" value="PLECKSTRIN HOMOLOGY DOMAIN-CONTAINING FAMILY S MEMBER 1"/>
    <property type="match status" value="1"/>
</dbReference>
<dbReference type="InterPro" id="IPR001849">
    <property type="entry name" value="PH_domain"/>
</dbReference>
<accession>A0A3P8TDZ9</accession>
<evidence type="ECO:0000313" key="3">
    <source>
        <dbReference type="Proteomes" id="UP000265080"/>
    </source>
</evidence>
<dbReference type="PROSITE" id="PS50003">
    <property type="entry name" value="PH_DOMAIN"/>
    <property type="match status" value="1"/>
</dbReference>
<evidence type="ECO:0000259" key="1">
    <source>
        <dbReference type="PROSITE" id="PS50003"/>
    </source>
</evidence>
<dbReference type="Proteomes" id="UP000265080">
    <property type="component" value="Chromosome 19"/>
</dbReference>
<dbReference type="Pfam" id="PF00169">
    <property type="entry name" value="PH"/>
    <property type="match status" value="1"/>
</dbReference>
<feature type="domain" description="PH" evidence="1">
    <location>
        <begin position="25"/>
        <end position="152"/>
    </location>
</feature>
<dbReference type="GeneTree" id="ENSGT00390000006729"/>
<dbReference type="Ensembl" id="ENSAPET00000024434.1">
    <property type="protein sequence ID" value="ENSAPEP00000023805.1"/>
    <property type="gene ID" value="ENSAPEG00000016924.1"/>
</dbReference>
<dbReference type="InterPro" id="IPR042986">
    <property type="entry name" value="PLEKHS1"/>
</dbReference>
<dbReference type="AlphaFoldDB" id="A0A3P8TDZ9"/>